<dbReference type="STRING" id="1801748.A3B84_00875"/>
<evidence type="ECO:0000259" key="1">
    <source>
        <dbReference type="Pfam" id="PF20803"/>
    </source>
</evidence>
<reference evidence="2 3" key="1">
    <citation type="journal article" date="2016" name="Nat. Commun.">
        <title>Thousands of microbial genomes shed light on interconnected biogeochemical processes in an aquifer system.</title>
        <authorList>
            <person name="Anantharaman K."/>
            <person name="Brown C.T."/>
            <person name="Hug L.A."/>
            <person name="Sharon I."/>
            <person name="Castelle C.J."/>
            <person name="Probst A.J."/>
            <person name="Thomas B.C."/>
            <person name="Singh A."/>
            <person name="Wilkins M.J."/>
            <person name="Karaoz U."/>
            <person name="Brodie E.L."/>
            <person name="Williams K.H."/>
            <person name="Hubbard S.S."/>
            <person name="Banfield J.F."/>
        </authorList>
    </citation>
    <scope>NUCLEOTIDE SEQUENCE [LARGE SCALE GENOMIC DNA]</scope>
</reference>
<comment type="caution">
    <text evidence="2">The sequence shown here is derived from an EMBL/GenBank/DDBJ whole genome shotgun (WGS) entry which is preliminary data.</text>
</comment>
<dbReference type="AlphaFoldDB" id="A0A1F6VPM7"/>
<proteinExistence type="predicted"/>
<dbReference type="Proteomes" id="UP000177112">
    <property type="component" value="Unassembled WGS sequence"/>
</dbReference>
<protein>
    <recommendedName>
        <fullName evidence="1">Transcriptional repressor PaaX-like central Cas2-like domain-containing protein</fullName>
    </recommendedName>
</protein>
<dbReference type="EMBL" id="MFTY01000009">
    <property type="protein sequence ID" value="OGI71522.1"/>
    <property type="molecule type" value="Genomic_DNA"/>
</dbReference>
<organism evidence="2 3">
    <name type="scientific">Candidatus Nomurabacteria bacterium RIFCSPHIGHO2_02_FULL_35_13</name>
    <dbReference type="NCBI Taxonomy" id="1801748"/>
    <lineage>
        <taxon>Bacteria</taxon>
        <taxon>Candidatus Nomuraibacteriota</taxon>
    </lineage>
</organism>
<evidence type="ECO:0000313" key="2">
    <source>
        <dbReference type="EMBL" id="OGI71522.1"/>
    </source>
</evidence>
<gene>
    <name evidence="2" type="ORF">A3B84_00875</name>
</gene>
<dbReference type="Pfam" id="PF20803">
    <property type="entry name" value="PaaX_M"/>
    <property type="match status" value="1"/>
</dbReference>
<sequence length="162" mass="19020">MLYRENNSKSLVDLLIATLGSGRSVRRFHEIISERKFNRHKKESIRVTLSRLHSKGYVNNSALGWSITKKGRKYSQNTHLLGYITSPFAENLPSSMIISFDIPEKDRFMRHWLRNQIKIFGYKMLQQSLWIGPGPLPSSFLKRLEDLDIKKNIKIFKITKRK</sequence>
<accession>A0A1F6VPM7</accession>
<dbReference type="InterPro" id="IPR048846">
    <property type="entry name" value="PaaX-like_central"/>
</dbReference>
<evidence type="ECO:0000313" key="3">
    <source>
        <dbReference type="Proteomes" id="UP000177112"/>
    </source>
</evidence>
<feature type="domain" description="Transcriptional repressor PaaX-like central Cas2-like" evidence="1">
    <location>
        <begin position="97"/>
        <end position="159"/>
    </location>
</feature>
<name>A0A1F6VPM7_9BACT</name>